<reference evidence="5" key="2">
    <citation type="submission" date="2022-06" db="UniProtKB">
        <authorList>
            <consortium name="EnsemblMetazoa"/>
        </authorList>
    </citation>
    <scope>IDENTIFICATION</scope>
</reference>
<dbReference type="Pfam" id="PF17820">
    <property type="entry name" value="PDZ_6"/>
    <property type="match status" value="1"/>
</dbReference>
<dbReference type="Gene3D" id="2.30.42.10">
    <property type="match status" value="3"/>
</dbReference>
<evidence type="ECO:0000259" key="4">
    <source>
        <dbReference type="PROSITE" id="PS50106"/>
    </source>
</evidence>
<dbReference type="GO" id="GO:0098887">
    <property type="term" value="P:neurotransmitter receptor transport, endosome to postsynaptic membrane"/>
    <property type="evidence" value="ECO:0007669"/>
    <property type="project" value="TreeGrafter"/>
</dbReference>
<evidence type="ECO:0000256" key="2">
    <source>
        <dbReference type="ARBA" id="ARBA00022490"/>
    </source>
</evidence>
<organism evidence="5 6">
    <name type="scientific">Onchocerca volvulus</name>
    <dbReference type="NCBI Taxonomy" id="6282"/>
    <lineage>
        <taxon>Eukaryota</taxon>
        <taxon>Metazoa</taxon>
        <taxon>Ecdysozoa</taxon>
        <taxon>Nematoda</taxon>
        <taxon>Chromadorea</taxon>
        <taxon>Rhabditida</taxon>
        <taxon>Spirurina</taxon>
        <taxon>Spiruromorpha</taxon>
        <taxon>Filarioidea</taxon>
        <taxon>Onchocercidae</taxon>
        <taxon>Onchocerca</taxon>
    </lineage>
</organism>
<evidence type="ECO:0000256" key="1">
    <source>
        <dbReference type="ARBA" id="ARBA00004496"/>
    </source>
</evidence>
<dbReference type="GO" id="GO:0005737">
    <property type="term" value="C:cytoplasm"/>
    <property type="evidence" value="ECO:0007669"/>
    <property type="project" value="UniProtKB-SubCell"/>
</dbReference>
<evidence type="ECO:0000313" key="5">
    <source>
        <dbReference type="EnsemblMetazoa" id="OVOC3980.1"/>
    </source>
</evidence>
<protein>
    <recommendedName>
        <fullName evidence="4">PDZ domain-containing protein</fullName>
    </recommendedName>
</protein>
<dbReference type="Proteomes" id="UP000024404">
    <property type="component" value="Unassembled WGS sequence"/>
</dbReference>
<dbReference type="PANTHER" id="PTHR46227:SF2">
    <property type="entry name" value="FI03335P"/>
    <property type="match status" value="1"/>
</dbReference>
<evidence type="ECO:0000313" key="6">
    <source>
        <dbReference type="Proteomes" id="UP000024404"/>
    </source>
</evidence>
<dbReference type="EnsemblMetazoa" id="OVOC3980.1">
    <property type="protein sequence ID" value="OVOC3980.1"/>
    <property type="gene ID" value="WBGene00240789"/>
</dbReference>
<dbReference type="Pfam" id="PF00595">
    <property type="entry name" value="PDZ"/>
    <property type="match status" value="2"/>
</dbReference>
<dbReference type="SMART" id="SM00228">
    <property type="entry name" value="PDZ"/>
    <property type="match status" value="3"/>
</dbReference>
<feature type="domain" description="PDZ" evidence="4">
    <location>
        <begin position="37"/>
        <end position="120"/>
    </location>
</feature>
<dbReference type="EMBL" id="CMVM020000122">
    <property type="status" value="NOT_ANNOTATED_CDS"/>
    <property type="molecule type" value="Genomic_DNA"/>
</dbReference>
<keyword evidence="6" id="KW-1185">Reference proteome</keyword>
<keyword evidence="3" id="KW-0677">Repeat</keyword>
<dbReference type="InterPro" id="IPR001478">
    <property type="entry name" value="PDZ"/>
</dbReference>
<reference evidence="6" key="1">
    <citation type="submission" date="2013-10" db="EMBL/GenBank/DDBJ databases">
        <title>Genome sequencing of Onchocerca volvulus.</title>
        <authorList>
            <person name="Cotton J."/>
            <person name="Tsai J."/>
            <person name="Stanley E."/>
            <person name="Tracey A."/>
            <person name="Holroyd N."/>
            <person name="Lustigman S."/>
            <person name="Berriman M."/>
        </authorList>
    </citation>
    <scope>NUCLEOTIDE SEQUENCE</scope>
</reference>
<sequence length="400" mass="44571">MPIVVDGNIEGKISRCLCKIFKKHQTNDDSKAKGVVNIHLRRNTGCSFGIGLTGGTDQSKPPSITFLRPGSVAHVSDQLRVGERLKLVNGIAIDNLTHKQVMALLRNSGNYVYLQVEYNLDDNGINIACSKKFSKSSEITDFKQPSNTRLAYADIRLIKENNRIGLTLRGGAYGPDRKKSRPLTIMNIRTGSPAHREKRLRIGDRILGINGAEVFNATLAAAQKLLFEAVNTVVLTVEYYINIIDTTYRKNDHFCVKIEKGFSLDIGIELICEIDHTNQTTYAFFIDHLVPASAADRCGALFPGDQIIAINGCRLDFIPFSDVNRLLQTPLPSIYLEIIPANQIRAKQFLPLKKVCIINDCSLDTLKYRKQTSGDVYQQSIALSSQTVSYCFDLLKSTNR</sequence>
<evidence type="ECO:0000256" key="3">
    <source>
        <dbReference type="ARBA" id="ARBA00022737"/>
    </source>
</evidence>
<feature type="domain" description="PDZ" evidence="4">
    <location>
        <begin position="154"/>
        <end position="237"/>
    </location>
</feature>
<comment type="subcellular location">
    <subcellularLocation>
        <location evidence="1">Cytoplasm</location>
    </subcellularLocation>
</comment>
<name>A0A8R1TS50_ONCVO</name>
<dbReference type="InterPro" id="IPR043545">
    <property type="entry name" value="GRIP1/2"/>
</dbReference>
<dbReference type="SUPFAM" id="SSF50156">
    <property type="entry name" value="PDZ domain-like"/>
    <property type="match status" value="3"/>
</dbReference>
<dbReference type="InterPro" id="IPR041489">
    <property type="entry name" value="PDZ_6"/>
</dbReference>
<accession>A0A8R1TS50</accession>
<dbReference type="PROSITE" id="PS50106">
    <property type="entry name" value="PDZ"/>
    <property type="match status" value="3"/>
</dbReference>
<keyword evidence="2" id="KW-0963">Cytoplasm</keyword>
<dbReference type="AlphaFoldDB" id="A0A8R1TS50"/>
<feature type="domain" description="PDZ" evidence="4">
    <location>
        <begin position="255"/>
        <end position="342"/>
    </location>
</feature>
<proteinExistence type="predicted"/>
<dbReference type="PANTHER" id="PTHR46227">
    <property type="entry name" value="GLUTAMATE RECEPTOR-INTERACTING PROTEIN GRIP"/>
    <property type="match status" value="1"/>
</dbReference>
<dbReference type="InterPro" id="IPR036034">
    <property type="entry name" value="PDZ_sf"/>
</dbReference>
<dbReference type="OMA" id="IRPKSCA"/>